<dbReference type="Gene3D" id="1.10.357.10">
    <property type="entry name" value="Tetracycline Repressor, domain 2"/>
    <property type="match status" value="1"/>
</dbReference>
<evidence type="ECO:0000259" key="3">
    <source>
        <dbReference type="PROSITE" id="PS50977"/>
    </source>
</evidence>
<dbReference type="InterPro" id="IPR009057">
    <property type="entry name" value="Homeodomain-like_sf"/>
</dbReference>
<proteinExistence type="predicted"/>
<evidence type="ECO:0000256" key="2">
    <source>
        <dbReference type="PROSITE-ProRule" id="PRU00335"/>
    </source>
</evidence>
<evidence type="ECO:0000256" key="1">
    <source>
        <dbReference type="ARBA" id="ARBA00023125"/>
    </source>
</evidence>
<dbReference type="PROSITE" id="PS50977">
    <property type="entry name" value="HTH_TETR_2"/>
    <property type="match status" value="1"/>
</dbReference>
<comment type="caution">
    <text evidence="4">The sequence shown here is derived from an EMBL/GenBank/DDBJ whole genome shotgun (WGS) entry which is preliminary data.</text>
</comment>
<evidence type="ECO:0000313" key="5">
    <source>
        <dbReference type="Proteomes" id="UP000260793"/>
    </source>
</evidence>
<protein>
    <submittedName>
        <fullName evidence="4">TetR family transcriptional regulator</fullName>
    </submittedName>
</protein>
<dbReference type="SUPFAM" id="SSF46689">
    <property type="entry name" value="Homeodomain-like"/>
    <property type="match status" value="1"/>
</dbReference>
<dbReference type="RefSeq" id="WP_117688005.1">
    <property type="nucleotide sequence ID" value="NZ_DXNI01000060.1"/>
</dbReference>
<dbReference type="PANTHER" id="PTHR43479">
    <property type="entry name" value="ACREF/ENVCD OPERON REPRESSOR-RELATED"/>
    <property type="match status" value="1"/>
</dbReference>
<dbReference type="EMBL" id="QSQN01000012">
    <property type="protein sequence ID" value="RGK40967.1"/>
    <property type="molecule type" value="Genomic_DNA"/>
</dbReference>
<dbReference type="GO" id="GO:0003677">
    <property type="term" value="F:DNA binding"/>
    <property type="evidence" value="ECO:0007669"/>
    <property type="project" value="UniProtKB-UniRule"/>
</dbReference>
<name>A0A3E4LU63_9FIRM</name>
<feature type="domain" description="HTH tetR-type" evidence="3">
    <location>
        <begin position="6"/>
        <end position="66"/>
    </location>
</feature>
<gene>
    <name evidence="4" type="ORF">DXD17_06095</name>
</gene>
<dbReference type="InterPro" id="IPR050624">
    <property type="entry name" value="HTH-type_Tx_Regulator"/>
</dbReference>
<organism evidence="4 5">
    <name type="scientific">[Ruminococcus] lactaris</name>
    <dbReference type="NCBI Taxonomy" id="46228"/>
    <lineage>
        <taxon>Bacteria</taxon>
        <taxon>Bacillati</taxon>
        <taxon>Bacillota</taxon>
        <taxon>Clostridia</taxon>
        <taxon>Lachnospirales</taxon>
        <taxon>Lachnospiraceae</taxon>
        <taxon>Mediterraneibacter</taxon>
    </lineage>
</organism>
<dbReference type="AlphaFoldDB" id="A0A3E4LU63"/>
<accession>A0A3E4LU63</accession>
<evidence type="ECO:0000313" key="4">
    <source>
        <dbReference type="EMBL" id="RGK40967.1"/>
    </source>
</evidence>
<dbReference type="InterPro" id="IPR001647">
    <property type="entry name" value="HTH_TetR"/>
</dbReference>
<dbReference type="Pfam" id="PF14278">
    <property type="entry name" value="TetR_C_8"/>
    <property type="match status" value="1"/>
</dbReference>
<feature type="DNA-binding region" description="H-T-H motif" evidence="2">
    <location>
        <begin position="29"/>
        <end position="48"/>
    </location>
</feature>
<dbReference type="InterPro" id="IPR039532">
    <property type="entry name" value="TetR_C_Firmicutes"/>
</dbReference>
<keyword evidence="1 2" id="KW-0238">DNA-binding</keyword>
<reference evidence="4 5" key="1">
    <citation type="submission" date="2018-08" db="EMBL/GenBank/DDBJ databases">
        <title>A genome reference for cultivated species of the human gut microbiota.</title>
        <authorList>
            <person name="Zou Y."/>
            <person name="Xue W."/>
            <person name="Luo G."/>
        </authorList>
    </citation>
    <scope>NUCLEOTIDE SEQUENCE [LARGE SCALE GENOMIC DNA]</scope>
    <source>
        <strain evidence="4 5">TF11-7</strain>
    </source>
</reference>
<dbReference type="Proteomes" id="UP000260793">
    <property type="component" value="Unassembled WGS sequence"/>
</dbReference>
<dbReference type="Pfam" id="PF00440">
    <property type="entry name" value="TetR_N"/>
    <property type="match status" value="1"/>
</dbReference>
<sequence>MEDKKELTKDLLTLSFRELILKTPFDKITIKMITDGAGVIRPTFYKHFQDKYGILEYILQKEIREKIDVLIENQLENDIFLLLCSCLSKDRAFYKKLYLIEGPNSFEEQMFQFIYELIFFLFNKYPLKAPSRLKILTKESLARFYTFGLADSIKYAITHDVAYEPKELAEVYDYLIHNSVLDLVEYPAQGN</sequence>
<dbReference type="PANTHER" id="PTHR43479:SF7">
    <property type="entry name" value="TETR-FAMILY TRANSCRIPTIONAL REGULATOR"/>
    <property type="match status" value="1"/>
</dbReference>